<evidence type="ECO:0000256" key="1">
    <source>
        <dbReference type="SAM" id="SignalP"/>
    </source>
</evidence>
<evidence type="ECO:0000313" key="2">
    <source>
        <dbReference type="EMBL" id="WFE89944.1"/>
    </source>
</evidence>
<reference evidence="2 3" key="1">
    <citation type="submission" date="2023-03" db="EMBL/GenBank/DDBJ databases">
        <title>Roseibium porphyridii sp. nov. and Roseibium rhodosorbium sp. nov. isolated from marine algae, Porphyridium cruentum and Rhodosorus marinus, respectively.</title>
        <authorList>
            <person name="Lee M.W."/>
            <person name="Choi B.J."/>
            <person name="Lee J.K."/>
            <person name="Choi D.G."/>
            <person name="Baek J.H."/>
            <person name="Bayburt H."/>
            <person name="Kim J.M."/>
            <person name="Han D.M."/>
            <person name="Kim K.H."/>
            <person name="Jeon C.O."/>
        </authorList>
    </citation>
    <scope>NUCLEOTIDE SEQUENCE [LARGE SCALE GENOMIC DNA]</scope>
    <source>
        <strain evidence="2 3">KMA01</strain>
    </source>
</reference>
<organism evidence="2 3">
    <name type="scientific">Roseibium porphyridii</name>
    <dbReference type="NCBI Taxonomy" id="2866279"/>
    <lineage>
        <taxon>Bacteria</taxon>
        <taxon>Pseudomonadati</taxon>
        <taxon>Pseudomonadota</taxon>
        <taxon>Alphaproteobacteria</taxon>
        <taxon>Hyphomicrobiales</taxon>
        <taxon>Stappiaceae</taxon>
        <taxon>Roseibium</taxon>
    </lineage>
</organism>
<sequence>MKINLALSAAYILVLSLAGGNMALAADDDIKVSLKLFGKEDIEQGIDRCRFSLWQDDRDPETDRYAFLFHANAINDGYQGPARIKVGETVHALYQLAKGGESINGLSSHYLYATEDREIRVHVEIGDAGLSGELYRIKDADMTVIQKGKVPFVASAKGHLGCLQPRTQSAKATPVREPETRVPGPPNGIPIGRQTILDDMSQLPPEAVQLVRENAGDECDVDGFHAWGGARYVINDYYLLWEVPCISAAYQAATALVITQNPPQGWGNLLTLPNPPGENGEIYQAMNADILGPKGFIRTTSLNRGVGDCGSYRVHRLIDAPGEVLELELLEFREKSDCDGIEMAPKDWPLIFQAY</sequence>
<proteinExistence type="predicted"/>
<accession>A0ABY8F597</accession>
<keyword evidence="1" id="KW-0732">Signal</keyword>
<dbReference type="InterPro" id="IPR009560">
    <property type="entry name" value="DUF1176"/>
</dbReference>
<dbReference type="EMBL" id="CP120863">
    <property type="protein sequence ID" value="WFE89944.1"/>
    <property type="molecule type" value="Genomic_DNA"/>
</dbReference>
<feature type="signal peptide" evidence="1">
    <location>
        <begin position="1"/>
        <end position="25"/>
    </location>
</feature>
<name>A0ABY8F597_9HYPH</name>
<evidence type="ECO:0000313" key="3">
    <source>
        <dbReference type="Proteomes" id="UP001209803"/>
    </source>
</evidence>
<gene>
    <name evidence="2" type="ORF">K1718_00910</name>
</gene>
<dbReference type="Proteomes" id="UP001209803">
    <property type="component" value="Chromosome"/>
</dbReference>
<feature type="chain" id="PRO_5046173122" evidence="1">
    <location>
        <begin position="26"/>
        <end position="355"/>
    </location>
</feature>
<keyword evidence="3" id="KW-1185">Reference proteome</keyword>
<dbReference type="RefSeq" id="WP_265680042.1">
    <property type="nucleotide sequence ID" value="NZ_CP120863.1"/>
</dbReference>
<protein>
    <submittedName>
        <fullName evidence="2">DUF1176 domain-containing protein</fullName>
    </submittedName>
</protein>
<dbReference type="Pfam" id="PF06674">
    <property type="entry name" value="DUF1176"/>
    <property type="match status" value="1"/>
</dbReference>